<evidence type="ECO:0000256" key="3">
    <source>
        <dbReference type="ARBA" id="ARBA00022692"/>
    </source>
</evidence>
<dbReference type="PANTHER" id="PTHR43124:SF3">
    <property type="entry name" value="CHLORAMPHENICOL EFFLUX PUMP RV0191"/>
    <property type="match status" value="1"/>
</dbReference>
<evidence type="ECO:0000313" key="9">
    <source>
        <dbReference type="EMBL" id="SFU02203.1"/>
    </source>
</evidence>
<gene>
    <name evidence="9" type="ORF">SAMN04487956_1592</name>
</gene>
<feature type="transmembrane region" description="Helical" evidence="7">
    <location>
        <begin position="295"/>
        <end position="316"/>
    </location>
</feature>
<feature type="transmembrane region" description="Helical" evidence="7">
    <location>
        <begin position="163"/>
        <end position="182"/>
    </location>
</feature>
<dbReference type="PANTHER" id="PTHR43124">
    <property type="entry name" value="PURINE EFFLUX PUMP PBUE"/>
    <property type="match status" value="1"/>
</dbReference>
<feature type="compositionally biased region" description="Acidic residues" evidence="6">
    <location>
        <begin position="421"/>
        <end position="437"/>
    </location>
</feature>
<dbReference type="InterPro" id="IPR050189">
    <property type="entry name" value="MFS_Efflux_Transporters"/>
</dbReference>
<feature type="transmembrane region" description="Helical" evidence="7">
    <location>
        <begin position="207"/>
        <end position="226"/>
    </location>
</feature>
<evidence type="ECO:0000256" key="7">
    <source>
        <dbReference type="SAM" id="Phobius"/>
    </source>
</evidence>
<dbReference type="GO" id="GO:0022857">
    <property type="term" value="F:transmembrane transporter activity"/>
    <property type="evidence" value="ECO:0007669"/>
    <property type="project" value="InterPro"/>
</dbReference>
<dbReference type="Gene3D" id="1.20.1250.20">
    <property type="entry name" value="MFS general substrate transporter like domains"/>
    <property type="match status" value="2"/>
</dbReference>
<feature type="transmembrane region" description="Helical" evidence="7">
    <location>
        <begin position="355"/>
        <end position="375"/>
    </location>
</feature>
<reference evidence="9 10" key="1">
    <citation type="submission" date="2016-10" db="EMBL/GenBank/DDBJ databases">
        <authorList>
            <person name="de Groot N.N."/>
        </authorList>
    </citation>
    <scope>NUCLEOTIDE SEQUENCE [LARGE SCALE GENOMIC DNA]</scope>
    <source>
        <strain evidence="9 10">CGMCC 1.6493</strain>
    </source>
</reference>
<feature type="transmembrane region" description="Helical" evidence="7">
    <location>
        <begin position="246"/>
        <end position="264"/>
    </location>
</feature>
<feature type="transmembrane region" description="Helical" evidence="7">
    <location>
        <begin position="40"/>
        <end position="64"/>
    </location>
</feature>
<keyword evidence="5 7" id="KW-0472">Membrane</keyword>
<evidence type="ECO:0000256" key="6">
    <source>
        <dbReference type="SAM" id="MobiDB-lite"/>
    </source>
</evidence>
<evidence type="ECO:0000256" key="1">
    <source>
        <dbReference type="ARBA" id="ARBA00004651"/>
    </source>
</evidence>
<feature type="domain" description="Major facilitator superfamily (MFS) profile" evidence="8">
    <location>
        <begin position="6"/>
        <end position="384"/>
    </location>
</feature>
<dbReference type="GO" id="GO:0005886">
    <property type="term" value="C:plasma membrane"/>
    <property type="evidence" value="ECO:0007669"/>
    <property type="project" value="UniProtKB-SubCell"/>
</dbReference>
<dbReference type="InterPro" id="IPR020846">
    <property type="entry name" value="MFS_dom"/>
</dbReference>
<comment type="subcellular location">
    <subcellularLocation>
        <location evidence="1">Cell membrane</location>
        <topology evidence="1">Multi-pass membrane protein</topology>
    </subcellularLocation>
</comment>
<dbReference type="RefSeq" id="WP_245781583.1">
    <property type="nucleotide sequence ID" value="NZ_FPAQ01000059.1"/>
</dbReference>
<keyword evidence="4 7" id="KW-1133">Transmembrane helix</keyword>
<evidence type="ECO:0000256" key="5">
    <source>
        <dbReference type="ARBA" id="ARBA00023136"/>
    </source>
</evidence>
<dbReference type="InterPro" id="IPR036259">
    <property type="entry name" value="MFS_trans_sf"/>
</dbReference>
<name>A0A1I7CS37_9GAMM</name>
<evidence type="ECO:0000256" key="4">
    <source>
        <dbReference type="ARBA" id="ARBA00022989"/>
    </source>
</evidence>
<accession>A0A1I7CS37</accession>
<evidence type="ECO:0000313" key="10">
    <source>
        <dbReference type="Proteomes" id="UP000199594"/>
    </source>
</evidence>
<sequence>MRSPSSTGFALLGAALIAISYGLARFAFGLFVPPIREELGLTPSVIGIIGALPLISFLLATLIAPLVTHLLGARNAAVLSGAFGVAGLAMISQAPGALLLGAGVFACGICTGLMMPALTAAMQALVKRSLHGRVSSVMNAGTSIGVIVAVPTVLFLVGAWRLAYISFAILAGVGVIAAWLFLPSVSRITPANAAPPPPIRELPWSRLVRLSLFAFVMGFVSAAYWIFAPDLVVTLGGLPSGATGWLWLAVGIAGLGGAVVADLADRNNPPITHSLMLMMLSASLALLAASPGQTVLAAFSALVFGLAYMSLTGLYLMTGIRLLPGRLAVGPVLPFMAVSLGQATGSPVVGSLVNTFGYASAFAMFSSLGILFAILSPFYPGYIAQAEEEEAEEESGLQAAYDYQLQDEEGEPFHPAADIEEEAEEAEAAAAAEEAEVAEGAKADDKAKADAALEAQEETEAKEAKAEEDAKVDDDAEADGEAKAAGSLKPTNKGDT</sequence>
<proteinExistence type="predicted"/>
<feature type="transmembrane region" description="Helical" evidence="7">
    <location>
        <begin position="271"/>
        <end position="289"/>
    </location>
</feature>
<organism evidence="9 10">
    <name type="scientific">Halomonas saccharevitans</name>
    <dbReference type="NCBI Taxonomy" id="416872"/>
    <lineage>
        <taxon>Bacteria</taxon>
        <taxon>Pseudomonadati</taxon>
        <taxon>Pseudomonadota</taxon>
        <taxon>Gammaproteobacteria</taxon>
        <taxon>Oceanospirillales</taxon>
        <taxon>Halomonadaceae</taxon>
        <taxon>Halomonas</taxon>
    </lineage>
</organism>
<dbReference type="InterPro" id="IPR011701">
    <property type="entry name" value="MFS"/>
</dbReference>
<feature type="compositionally biased region" description="Basic and acidic residues" evidence="6">
    <location>
        <begin position="459"/>
        <end position="469"/>
    </location>
</feature>
<dbReference type="Pfam" id="PF07690">
    <property type="entry name" value="MFS_1"/>
    <property type="match status" value="1"/>
</dbReference>
<dbReference type="PROSITE" id="PS50850">
    <property type="entry name" value="MFS"/>
    <property type="match status" value="1"/>
</dbReference>
<feature type="transmembrane region" description="Helical" evidence="7">
    <location>
        <begin position="328"/>
        <end position="349"/>
    </location>
</feature>
<keyword evidence="2" id="KW-1003">Cell membrane</keyword>
<feature type="region of interest" description="Disordered" evidence="6">
    <location>
        <begin position="421"/>
        <end position="496"/>
    </location>
</feature>
<evidence type="ECO:0000256" key="2">
    <source>
        <dbReference type="ARBA" id="ARBA00022475"/>
    </source>
</evidence>
<feature type="transmembrane region" description="Helical" evidence="7">
    <location>
        <begin position="76"/>
        <end position="94"/>
    </location>
</feature>
<feature type="transmembrane region" description="Helical" evidence="7">
    <location>
        <begin position="137"/>
        <end position="157"/>
    </location>
</feature>
<feature type="compositionally biased region" description="Acidic residues" evidence="6">
    <location>
        <begin position="470"/>
        <end position="479"/>
    </location>
</feature>
<dbReference type="CDD" id="cd06174">
    <property type="entry name" value="MFS"/>
    <property type="match status" value="1"/>
</dbReference>
<feature type="compositionally biased region" description="Basic and acidic residues" evidence="6">
    <location>
        <begin position="439"/>
        <end position="451"/>
    </location>
</feature>
<feature type="transmembrane region" description="Helical" evidence="7">
    <location>
        <begin position="100"/>
        <end position="125"/>
    </location>
</feature>
<protein>
    <submittedName>
        <fullName evidence="9">Predicted arabinose efflux permease, MFS family</fullName>
    </submittedName>
</protein>
<dbReference type="AlphaFoldDB" id="A0A1I7CS37"/>
<evidence type="ECO:0000259" key="8">
    <source>
        <dbReference type="PROSITE" id="PS50850"/>
    </source>
</evidence>
<dbReference type="SUPFAM" id="SSF103473">
    <property type="entry name" value="MFS general substrate transporter"/>
    <property type="match status" value="1"/>
</dbReference>
<dbReference type="Proteomes" id="UP000199594">
    <property type="component" value="Unassembled WGS sequence"/>
</dbReference>
<keyword evidence="3 7" id="KW-0812">Transmembrane</keyword>
<dbReference type="EMBL" id="FPAQ01000059">
    <property type="protein sequence ID" value="SFU02203.1"/>
    <property type="molecule type" value="Genomic_DNA"/>
</dbReference>